<accession>A0A6I4TVZ5</accession>
<evidence type="ECO:0000313" key="1">
    <source>
        <dbReference type="EMBL" id="MXO99291.1"/>
    </source>
</evidence>
<keyword evidence="2" id="KW-1185">Reference proteome</keyword>
<dbReference type="RefSeq" id="WP_161391024.1">
    <property type="nucleotide sequence ID" value="NZ_JBHSCP010000001.1"/>
</dbReference>
<organism evidence="1 2">
    <name type="scientific">Croceibacterium xixiisoli</name>
    <dbReference type="NCBI Taxonomy" id="1476466"/>
    <lineage>
        <taxon>Bacteria</taxon>
        <taxon>Pseudomonadati</taxon>
        <taxon>Pseudomonadota</taxon>
        <taxon>Alphaproteobacteria</taxon>
        <taxon>Sphingomonadales</taxon>
        <taxon>Erythrobacteraceae</taxon>
        <taxon>Croceibacterium</taxon>
    </lineage>
</organism>
<comment type="caution">
    <text evidence="1">The sequence shown here is derived from an EMBL/GenBank/DDBJ whole genome shotgun (WGS) entry which is preliminary data.</text>
</comment>
<gene>
    <name evidence="1" type="ORF">GRI97_09845</name>
</gene>
<reference evidence="1 2" key="1">
    <citation type="submission" date="2019-12" db="EMBL/GenBank/DDBJ databases">
        <title>Genomic-based taxomic classification of the family Erythrobacteraceae.</title>
        <authorList>
            <person name="Xu L."/>
        </authorList>
    </citation>
    <scope>NUCLEOTIDE SEQUENCE [LARGE SCALE GENOMIC DNA]</scope>
    <source>
        <strain evidence="1 2">S36</strain>
    </source>
</reference>
<sequence length="98" mass="11034">MGRAWRAEDAQPVNELDVVYVLSVSEVPEGGAALSIEKSALGFHYRLERELLCYESPAFETKPAALDSAFLHIRRLGITRVHQILPHLVREEIPRIPS</sequence>
<dbReference type="EMBL" id="WTYJ01000002">
    <property type="protein sequence ID" value="MXO99291.1"/>
    <property type="molecule type" value="Genomic_DNA"/>
</dbReference>
<proteinExistence type="predicted"/>
<name>A0A6I4TVZ5_9SPHN</name>
<protein>
    <submittedName>
        <fullName evidence="1">Uncharacterized protein</fullName>
    </submittedName>
</protein>
<dbReference type="Proteomes" id="UP000469430">
    <property type="component" value="Unassembled WGS sequence"/>
</dbReference>
<dbReference type="AlphaFoldDB" id="A0A6I4TVZ5"/>
<evidence type="ECO:0000313" key="2">
    <source>
        <dbReference type="Proteomes" id="UP000469430"/>
    </source>
</evidence>